<dbReference type="InterPro" id="IPR002586">
    <property type="entry name" value="CobQ/CobB/MinD/ParA_Nub-bd_dom"/>
</dbReference>
<keyword evidence="4" id="KW-1185">Reference proteome</keyword>
<evidence type="ECO:0000313" key="3">
    <source>
        <dbReference type="EMBL" id="SFD22392.1"/>
    </source>
</evidence>
<evidence type="ECO:0000259" key="2">
    <source>
        <dbReference type="Pfam" id="PF01656"/>
    </source>
</evidence>
<accession>A0A1I1QK73</accession>
<protein>
    <submittedName>
        <fullName evidence="3">Chromosome partitioning protein</fullName>
    </submittedName>
</protein>
<dbReference type="Proteomes" id="UP000198611">
    <property type="component" value="Unassembled WGS sequence"/>
</dbReference>
<feature type="domain" description="CobQ/CobB/MinD/ParA nucleotide binding" evidence="2">
    <location>
        <begin position="4"/>
        <end position="189"/>
    </location>
</feature>
<organism evidence="3 4">
    <name type="scientific">Thiohalospira halophila DSM 15071</name>
    <dbReference type="NCBI Taxonomy" id="1123397"/>
    <lineage>
        <taxon>Bacteria</taxon>
        <taxon>Pseudomonadati</taxon>
        <taxon>Pseudomonadota</taxon>
        <taxon>Gammaproteobacteria</taxon>
        <taxon>Thiohalospirales</taxon>
        <taxon>Thiohalospiraceae</taxon>
        <taxon>Thiohalospira</taxon>
    </lineage>
</organism>
<dbReference type="Gene3D" id="3.40.50.300">
    <property type="entry name" value="P-loop containing nucleotide triphosphate hydrolases"/>
    <property type="match status" value="1"/>
</dbReference>
<dbReference type="InterPro" id="IPR050678">
    <property type="entry name" value="DNA_Partitioning_ATPase"/>
</dbReference>
<dbReference type="OrthoDB" id="69313at2"/>
<dbReference type="CDD" id="cd02042">
    <property type="entry name" value="ParAB_family"/>
    <property type="match status" value="1"/>
</dbReference>
<gene>
    <name evidence="3" type="ORF">SAMN05660831_01137</name>
</gene>
<proteinExistence type="predicted"/>
<dbReference type="Pfam" id="PF01656">
    <property type="entry name" value="CbiA"/>
    <property type="match status" value="1"/>
</dbReference>
<dbReference type="SUPFAM" id="SSF52540">
    <property type="entry name" value="P-loop containing nucleoside triphosphate hydrolases"/>
    <property type="match status" value="1"/>
</dbReference>
<name>A0A1I1QK73_9GAMM</name>
<dbReference type="AlphaFoldDB" id="A0A1I1QK73"/>
<dbReference type="PANTHER" id="PTHR13696:SF96">
    <property type="entry name" value="COBQ_COBB_MIND_PARA NUCLEOTIDE BINDING DOMAIN-CONTAINING PROTEIN"/>
    <property type="match status" value="1"/>
</dbReference>
<dbReference type="PANTHER" id="PTHR13696">
    <property type="entry name" value="P-LOOP CONTAINING NUCLEOSIDE TRIPHOSPHATE HYDROLASE"/>
    <property type="match status" value="1"/>
</dbReference>
<dbReference type="EMBL" id="FOMJ01000003">
    <property type="protein sequence ID" value="SFD22392.1"/>
    <property type="molecule type" value="Genomic_DNA"/>
</dbReference>
<dbReference type="STRING" id="1123397.SAMN05660831_01137"/>
<evidence type="ECO:0000256" key="1">
    <source>
        <dbReference type="SAM" id="MobiDB-lite"/>
    </source>
</evidence>
<sequence length="234" mass="26199">MFRVMVVNAKGGSGKTTLSTNIAGYYADQGYHTALMDYDPQESAMAWHAMRPKTAAPIHAISANRHVTGATRSWRLRIPPETQRVVVDVPAGFTGYDLQNMLRRVDAVIIPVLPSPIDIHVTSDFIKDLFLTGKIRAMPVEVGVIANRVKKDTPVYHPLQRFLKRLEIPFITTLWDSPSYTDAAEHGLSIHELHDVDPSELAQWEPLQEWLAAAEAKAESQEPPPIPRTTTSRW</sequence>
<dbReference type="RefSeq" id="WP_093427801.1">
    <property type="nucleotide sequence ID" value="NZ_FOMJ01000003.1"/>
</dbReference>
<evidence type="ECO:0000313" key="4">
    <source>
        <dbReference type="Proteomes" id="UP000198611"/>
    </source>
</evidence>
<reference evidence="3 4" key="1">
    <citation type="submission" date="2016-10" db="EMBL/GenBank/DDBJ databases">
        <authorList>
            <person name="de Groot N.N."/>
        </authorList>
    </citation>
    <scope>NUCLEOTIDE SEQUENCE [LARGE SCALE GENOMIC DNA]</scope>
    <source>
        <strain evidence="3 4">HL3</strain>
    </source>
</reference>
<dbReference type="InterPro" id="IPR027417">
    <property type="entry name" value="P-loop_NTPase"/>
</dbReference>
<feature type="region of interest" description="Disordered" evidence="1">
    <location>
        <begin position="215"/>
        <end position="234"/>
    </location>
</feature>